<dbReference type="Gene3D" id="3.30.530.20">
    <property type="match status" value="1"/>
</dbReference>
<dbReference type="RefSeq" id="WP_093947083.1">
    <property type="nucleotide sequence ID" value="NZ_NMUL01000007.1"/>
</dbReference>
<protein>
    <recommendedName>
        <fullName evidence="3">SRPBCC domain-containing protein</fullName>
    </recommendedName>
</protein>
<proteinExistence type="predicted"/>
<dbReference type="Proteomes" id="UP000215199">
    <property type="component" value="Unassembled WGS sequence"/>
</dbReference>
<organism evidence="1 2">
    <name type="scientific">Amycolatopsis vastitatis</name>
    <dbReference type="NCBI Taxonomy" id="1905142"/>
    <lineage>
        <taxon>Bacteria</taxon>
        <taxon>Bacillati</taxon>
        <taxon>Actinomycetota</taxon>
        <taxon>Actinomycetes</taxon>
        <taxon>Pseudonocardiales</taxon>
        <taxon>Pseudonocardiaceae</taxon>
        <taxon>Amycolatopsis</taxon>
    </lineage>
</organism>
<gene>
    <name evidence="1" type="ORF">CF165_09670</name>
</gene>
<accession>A0A229TFG0</accession>
<dbReference type="AlphaFoldDB" id="A0A229TFG0"/>
<name>A0A229TFG0_9PSEU</name>
<sequence length="245" mass="26658">MGYEFELTDTAEVDATPEQVWAAIATGPGIDSWFMGRNEVDGGTGGVVRGAFGEYRPEHRIRDWAPLEKISYGEEPAPDGRKIAYEFLVEGRSGGSSVVRCVTSGFLPGDDWEDEFEAMVAGGELFFRTLVEYLTHFAGRTAVPVTVFGPPVGDWDEAWTRLGAALGLSARPAEGDRVRIEPGGLEGVVFAVNGQTVGVRTADAMFRFLRGFHGAMVVCHNVFAPGADAETEEKTWSEWLNRVFG</sequence>
<dbReference type="InterPro" id="IPR023393">
    <property type="entry name" value="START-like_dom_sf"/>
</dbReference>
<dbReference type="SUPFAM" id="SSF55961">
    <property type="entry name" value="Bet v1-like"/>
    <property type="match status" value="1"/>
</dbReference>
<evidence type="ECO:0008006" key="3">
    <source>
        <dbReference type="Google" id="ProtNLM"/>
    </source>
</evidence>
<dbReference type="EMBL" id="NMUL01000007">
    <property type="protein sequence ID" value="OXM69760.1"/>
    <property type="molecule type" value="Genomic_DNA"/>
</dbReference>
<dbReference type="CDD" id="cd07814">
    <property type="entry name" value="SRPBCC_CalC_Aha1-like"/>
    <property type="match status" value="1"/>
</dbReference>
<dbReference type="OrthoDB" id="8417725at2"/>
<evidence type="ECO:0000313" key="1">
    <source>
        <dbReference type="EMBL" id="OXM69760.1"/>
    </source>
</evidence>
<evidence type="ECO:0000313" key="2">
    <source>
        <dbReference type="Proteomes" id="UP000215199"/>
    </source>
</evidence>
<reference evidence="2" key="1">
    <citation type="submission" date="2017-07" db="EMBL/GenBank/DDBJ databases">
        <title>Comparative genome mining reveals phylogenetic distribution patterns of secondary metabolites in Amycolatopsis.</title>
        <authorList>
            <person name="Adamek M."/>
            <person name="Alanjary M."/>
            <person name="Sales-Ortells H."/>
            <person name="Goodfellow M."/>
            <person name="Bull A.T."/>
            <person name="Kalinowski J."/>
            <person name="Ziemert N."/>
        </authorList>
    </citation>
    <scope>NUCLEOTIDE SEQUENCE [LARGE SCALE GENOMIC DNA]</scope>
    <source>
        <strain evidence="2">H5</strain>
    </source>
</reference>
<keyword evidence="2" id="KW-1185">Reference proteome</keyword>
<comment type="caution">
    <text evidence="1">The sequence shown here is derived from an EMBL/GenBank/DDBJ whole genome shotgun (WGS) entry which is preliminary data.</text>
</comment>